<name>A0A6G0XHR0_9STRA</name>
<dbReference type="Proteomes" id="UP000481153">
    <property type="component" value="Unassembled WGS sequence"/>
</dbReference>
<feature type="region of interest" description="Disordered" evidence="1">
    <location>
        <begin position="136"/>
        <end position="187"/>
    </location>
</feature>
<feature type="compositionally biased region" description="Basic and acidic residues" evidence="1">
    <location>
        <begin position="148"/>
        <end position="187"/>
    </location>
</feature>
<gene>
    <name evidence="2" type="ORF">Ae201684_004840</name>
</gene>
<keyword evidence="3" id="KW-1185">Reference proteome</keyword>
<reference evidence="2 3" key="1">
    <citation type="submission" date="2019-07" db="EMBL/GenBank/DDBJ databases">
        <title>Genomics analysis of Aphanomyces spp. identifies a new class of oomycete effector associated with host adaptation.</title>
        <authorList>
            <person name="Gaulin E."/>
        </authorList>
    </citation>
    <scope>NUCLEOTIDE SEQUENCE [LARGE SCALE GENOMIC DNA]</scope>
    <source>
        <strain evidence="2 3">ATCC 201684</strain>
    </source>
</reference>
<accession>A0A6G0XHR0</accession>
<evidence type="ECO:0000313" key="2">
    <source>
        <dbReference type="EMBL" id="KAF0739670.1"/>
    </source>
</evidence>
<comment type="caution">
    <text evidence="2">The sequence shown here is derived from an EMBL/GenBank/DDBJ whole genome shotgun (WGS) entry which is preliminary data.</text>
</comment>
<dbReference type="EMBL" id="VJMJ01000063">
    <property type="protein sequence ID" value="KAF0739670.1"/>
    <property type="molecule type" value="Genomic_DNA"/>
</dbReference>
<dbReference type="AlphaFoldDB" id="A0A6G0XHR0"/>
<feature type="region of interest" description="Disordered" evidence="1">
    <location>
        <begin position="1"/>
        <end position="33"/>
    </location>
</feature>
<dbReference type="PROSITE" id="PS51257">
    <property type="entry name" value="PROKAR_LIPOPROTEIN"/>
    <property type="match status" value="1"/>
</dbReference>
<proteinExistence type="predicted"/>
<evidence type="ECO:0000256" key="1">
    <source>
        <dbReference type="SAM" id="MobiDB-lite"/>
    </source>
</evidence>
<protein>
    <submittedName>
        <fullName evidence="2">Uncharacterized protein</fullName>
    </submittedName>
</protein>
<organism evidence="2 3">
    <name type="scientific">Aphanomyces euteiches</name>
    <dbReference type="NCBI Taxonomy" id="100861"/>
    <lineage>
        <taxon>Eukaryota</taxon>
        <taxon>Sar</taxon>
        <taxon>Stramenopiles</taxon>
        <taxon>Oomycota</taxon>
        <taxon>Saprolegniomycetes</taxon>
        <taxon>Saprolegniales</taxon>
        <taxon>Verrucalvaceae</taxon>
        <taxon>Aphanomyces</taxon>
    </lineage>
</organism>
<feature type="compositionally biased region" description="Basic and acidic residues" evidence="1">
    <location>
        <begin position="13"/>
        <end position="24"/>
    </location>
</feature>
<sequence>MPMARLSDEDEAVLAKDRAEHPECTHSTTISSSCRSVNGDRQCEILRRIFRNCPGRRRELILDTKDQTDDKNASMNDAFGGDDFPDPFQVFRGVLDRDDAQSPFRGGFSGPHPFEKMDDIMQEMLRPFGFGMFGSPFDSDEGPGPFEYRGDKVPPHRGYAKREENHDKKEPRKKDLFDGFDGRVEEI</sequence>
<evidence type="ECO:0000313" key="3">
    <source>
        <dbReference type="Proteomes" id="UP000481153"/>
    </source>
</evidence>
<dbReference type="VEuPathDB" id="FungiDB:AeMF1_001201"/>